<dbReference type="AlphaFoldDB" id="A0A1D6E9E2"/>
<gene>
    <name evidence="1" type="ORF">ZEAMMB73_Zm00001d003482</name>
</gene>
<name>A0A1D6E9E2_MAIZE</name>
<protein>
    <submittedName>
        <fullName evidence="1">Uncharacterized protein</fullName>
    </submittedName>
</protein>
<dbReference type="PaxDb" id="4577-GRMZM2G171296_P01"/>
<sequence length="91" mass="9662">MALDAKALQEAREAAAVPVGVALDDDAGTVRRRRRSSSWNGGASPAPVPVPVPVPVVVLLRSDDDRRVKRELVAWAKAVASVAVRESMDCC</sequence>
<proteinExistence type="predicted"/>
<organism evidence="1">
    <name type="scientific">Zea mays</name>
    <name type="common">Maize</name>
    <dbReference type="NCBI Taxonomy" id="4577"/>
    <lineage>
        <taxon>Eukaryota</taxon>
        <taxon>Viridiplantae</taxon>
        <taxon>Streptophyta</taxon>
        <taxon>Embryophyta</taxon>
        <taxon>Tracheophyta</taxon>
        <taxon>Spermatophyta</taxon>
        <taxon>Magnoliopsida</taxon>
        <taxon>Liliopsida</taxon>
        <taxon>Poales</taxon>
        <taxon>Poaceae</taxon>
        <taxon>PACMAD clade</taxon>
        <taxon>Panicoideae</taxon>
        <taxon>Andropogonodae</taxon>
        <taxon>Andropogoneae</taxon>
        <taxon>Tripsacinae</taxon>
        <taxon>Zea</taxon>
    </lineage>
</organism>
<reference evidence="1" key="1">
    <citation type="submission" date="2015-12" db="EMBL/GenBank/DDBJ databases">
        <title>Update maize B73 reference genome by single molecule sequencing technologies.</title>
        <authorList>
            <consortium name="Maize Genome Sequencing Project"/>
            <person name="Ware D."/>
        </authorList>
    </citation>
    <scope>NUCLEOTIDE SEQUENCE [LARGE SCALE GENOMIC DNA]</scope>
    <source>
        <tissue evidence="1">Seedling</tissue>
    </source>
</reference>
<dbReference type="eggNOG" id="ENOG502R4TK">
    <property type="taxonomic scope" value="Eukaryota"/>
</dbReference>
<evidence type="ECO:0000313" key="1">
    <source>
        <dbReference type="EMBL" id="ONM17017.1"/>
    </source>
</evidence>
<dbReference type="EMBL" id="CM007648">
    <property type="protein sequence ID" value="ONM17017.1"/>
    <property type="molecule type" value="Genomic_DNA"/>
</dbReference>
<dbReference type="OMA" id="WNGGASP"/>
<accession>A0A1D6E9E2</accession>
<dbReference type="InParanoid" id="A0A1D6E9E2"/>